<dbReference type="EMBL" id="CP141698">
    <property type="protein sequence ID" value="WYC66708.1"/>
    <property type="molecule type" value="Genomic_DNA"/>
</dbReference>
<comment type="subcellular location">
    <subcellularLocation>
        <location evidence="1">Cell membrane</location>
        <topology evidence="1">Peripheral membrane protein</topology>
    </subcellularLocation>
</comment>
<dbReference type="InterPro" id="IPR007554">
    <property type="entry name" value="Glycerophosphate_synth"/>
</dbReference>
<comment type="similarity">
    <text evidence="2">Belongs to the CDP-glycerol glycerophosphotransferase family.</text>
</comment>
<dbReference type="InterPro" id="IPR043148">
    <property type="entry name" value="TagF_C"/>
</dbReference>
<dbReference type="RefSeq" id="WP_081252682.1">
    <property type="nucleotide sequence ID" value="NZ_CP094882.1"/>
</dbReference>
<dbReference type="Gene3D" id="3.40.50.12580">
    <property type="match status" value="1"/>
</dbReference>
<sequence>MILLAKIRLLIIRIIMYPFLCVLGVTLKTDSKIILFSSFKGKSYSGNPRYLFEYIKNSGEFSDYQLVWAFKDVKSIAGAKTVKFNSFQYFYYLSKAKYWIFNSKMAPYYYKKSDQVYLQTWHGVPLKRLGHDIIDNGSTYYRSKQSYKQMVKSYDKDSRHWDYLIASSPFSAHVFETAFAFPQQKMLNVGYPRVDCLVQPDPARISELKKKYHLPINKKIILYAPTWRDNSYNNAGYTFELKVNFYSWKRVLGEEYIVLFKPHYLICSTYHIPQDLSDFVFLMDPNQDISDAYLVSDALITDYSSVFFDYAQLERPIYFYMYDLGHYAKELRGFYLKVPDDLPNNFVKTEEELLKMIKDDYFDYQRLRAFNERFNPWNDGSACEKIVSEVFSET</sequence>
<reference evidence="8 9" key="1">
    <citation type="submission" date="2023-12" db="EMBL/GenBank/DDBJ databases">
        <title>Redefining Piscine Lactococcosis.</title>
        <authorList>
            <person name="Heckman T.I."/>
            <person name="Yazdi Z."/>
            <person name="Older C.E."/>
            <person name="Griffin M.J."/>
            <person name="Waldbieser G.C."/>
            <person name="Chow A.M."/>
            <person name="Medina Silva I."/>
            <person name="Anenson K.M."/>
            <person name="Garcia J.C."/>
            <person name="LaFrentz B.R."/>
            <person name="Slavic D."/>
            <person name="Toohey-Kurth K.L."/>
            <person name="Yant P."/>
            <person name="Fritz H.M."/>
            <person name="Henderson E."/>
            <person name="McDowall R."/>
            <person name="Cai H."/>
            <person name="Adikson M."/>
            <person name="Soto E."/>
        </authorList>
    </citation>
    <scope>NUCLEOTIDE SEQUENCE [LARGE SCALE GENOMIC DNA]</scope>
    <source>
        <strain evidence="8 9">R21-91A</strain>
    </source>
</reference>
<evidence type="ECO:0000256" key="5">
    <source>
        <dbReference type="ARBA" id="ARBA00022944"/>
    </source>
</evidence>
<dbReference type="InterPro" id="IPR051612">
    <property type="entry name" value="Teichoic_Acid_Biosynth"/>
</dbReference>
<keyword evidence="7" id="KW-1133">Transmembrane helix</keyword>
<evidence type="ECO:0000256" key="4">
    <source>
        <dbReference type="ARBA" id="ARBA00022679"/>
    </source>
</evidence>
<keyword evidence="5" id="KW-0777">Teichoic acid biosynthesis</keyword>
<keyword evidence="9" id="KW-1185">Reference proteome</keyword>
<keyword evidence="6 7" id="KW-0472">Membrane</keyword>
<organism evidence="8 9">
    <name type="scientific">Lactococcus petauri</name>
    <dbReference type="NCBI Taxonomy" id="1940789"/>
    <lineage>
        <taxon>Bacteria</taxon>
        <taxon>Bacillati</taxon>
        <taxon>Bacillota</taxon>
        <taxon>Bacilli</taxon>
        <taxon>Lactobacillales</taxon>
        <taxon>Streptococcaceae</taxon>
        <taxon>Lactococcus</taxon>
    </lineage>
</organism>
<dbReference type="InterPro" id="IPR043149">
    <property type="entry name" value="TagF_N"/>
</dbReference>
<evidence type="ECO:0000256" key="1">
    <source>
        <dbReference type="ARBA" id="ARBA00004202"/>
    </source>
</evidence>
<keyword evidence="3" id="KW-1003">Cell membrane</keyword>
<evidence type="ECO:0000313" key="9">
    <source>
        <dbReference type="Proteomes" id="UP001456368"/>
    </source>
</evidence>
<feature type="transmembrane region" description="Helical" evidence="7">
    <location>
        <begin position="7"/>
        <end position="27"/>
    </location>
</feature>
<dbReference type="PANTHER" id="PTHR37316:SF3">
    <property type="entry name" value="TEICHOIC ACID GLYCEROL-PHOSPHATE TRANSFERASE"/>
    <property type="match status" value="1"/>
</dbReference>
<dbReference type="PANTHER" id="PTHR37316">
    <property type="entry name" value="TEICHOIC ACID GLYCEROL-PHOSPHATE PRIMASE"/>
    <property type="match status" value="1"/>
</dbReference>
<dbReference type="GeneID" id="75144041"/>
<evidence type="ECO:0000256" key="6">
    <source>
        <dbReference type="ARBA" id="ARBA00023136"/>
    </source>
</evidence>
<keyword evidence="7" id="KW-0812">Transmembrane</keyword>
<keyword evidence="4" id="KW-0808">Transferase</keyword>
<evidence type="ECO:0000256" key="3">
    <source>
        <dbReference type="ARBA" id="ARBA00022475"/>
    </source>
</evidence>
<name>A0ABZ2SEV0_9LACT</name>
<evidence type="ECO:0000256" key="2">
    <source>
        <dbReference type="ARBA" id="ARBA00010488"/>
    </source>
</evidence>
<dbReference type="Gene3D" id="3.40.50.11820">
    <property type="match status" value="1"/>
</dbReference>
<dbReference type="Pfam" id="PF04464">
    <property type="entry name" value="Glyphos_transf"/>
    <property type="match status" value="1"/>
</dbReference>
<gene>
    <name evidence="8" type="ORF">VNN45_07440</name>
</gene>
<protein>
    <submittedName>
        <fullName evidence="8">CDP-glycerol glycerophosphotransferase family protein</fullName>
    </submittedName>
</protein>
<evidence type="ECO:0000313" key="8">
    <source>
        <dbReference type="EMBL" id="WYC66708.1"/>
    </source>
</evidence>
<proteinExistence type="inferred from homology"/>
<accession>A0ABZ2SEV0</accession>
<dbReference type="SUPFAM" id="SSF53756">
    <property type="entry name" value="UDP-Glycosyltransferase/glycogen phosphorylase"/>
    <property type="match status" value="1"/>
</dbReference>
<dbReference type="Proteomes" id="UP001456368">
    <property type="component" value="Chromosome"/>
</dbReference>
<evidence type="ECO:0000256" key="7">
    <source>
        <dbReference type="SAM" id="Phobius"/>
    </source>
</evidence>